<gene>
    <name evidence="5" type="ORF">DKG74_09220</name>
</gene>
<dbReference type="PRINTS" id="PR00032">
    <property type="entry name" value="HTHARAC"/>
</dbReference>
<feature type="domain" description="HTH araC/xylS-type" evidence="4">
    <location>
        <begin position="219"/>
        <end position="320"/>
    </location>
</feature>
<dbReference type="Proteomes" id="UP000245461">
    <property type="component" value="Unassembled WGS sequence"/>
</dbReference>
<dbReference type="OrthoDB" id="5295469at2"/>
<proteinExistence type="predicted"/>
<dbReference type="InterPro" id="IPR050204">
    <property type="entry name" value="AraC_XylS_family_regulators"/>
</dbReference>
<dbReference type="Pfam" id="PF14525">
    <property type="entry name" value="AraC_binding_2"/>
    <property type="match status" value="1"/>
</dbReference>
<dbReference type="InterPro" id="IPR020449">
    <property type="entry name" value="Tscrpt_reg_AraC-type_HTH"/>
</dbReference>
<evidence type="ECO:0000259" key="4">
    <source>
        <dbReference type="PROSITE" id="PS01124"/>
    </source>
</evidence>
<dbReference type="InterPro" id="IPR009057">
    <property type="entry name" value="Homeodomain-like_sf"/>
</dbReference>
<sequence>MLHCKSGEGVMFQEYAARGQMEPWQDAVSNVLFPVDIASDQPSDFNGRLRSWDFGDVSISYIASGPVAYRRERHHVAADEEEILLLSFATRSEFAYSQDGLDLVCRRNQCLVERSHRPSIFTQADAVNEMWVMRVPLRTVKARLRAIDLVPALVIDAGQGAGGLLHDMARLAPHRVATARDNVRTTVGRTLIDLLVVALEDQVRSFDQRQSSVRQAHLARIEAHIRRHLSDPGLSATGIAAACGISVRYLHDLFAEEGGPSLFQWVRERRLEAARAQLEEPGRGDAIADIALRWGFGDQAQFSRHFRRHFGVTPREHRTAARLRAVKAG</sequence>
<dbReference type="PANTHER" id="PTHR46796:SF6">
    <property type="entry name" value="ARAC SUBFAMILY"/>
    <property type="match status" value="1"/>
</dbReference>
<dbReference type="GO" id="GO:0043565">
    <property type="term" value="F:sequence-specific DNA binding"/>
    <property type="evidence" value="ECO:0007669"/>
    <property type="project" value="InterPro"/>
</dbReference>
<dbReference type="Pfam" id="PF12833">
    <property type="entry name" value="HTH_18"/>
    <property type="match status" value="1"/>
</dbReference>
<dbReference type="InterPro" id="IPR018062">
    <property type="entry name" value="HTH_AraC-typ_CS"/>
</dbReference>
<dbReference type="PROSITE" id="PS01124">
    <property type="entry name" value="HTH_ARAC_FAMILY_2"/>
    <property type="match status" value="1"/>
</dbReference>
<evidence type="ECO:0000256" key="2">
    <source>
        <dbReference type="ARBA" id="ARBA00023125"/>
    </source>
</evidence>
<protein>
    <submittedName>
        <fullName evidence="5">AraC family transcriptional regulator</fullName>
    </submittedName>
</protein>
<dbReference type="InterPro" id="IPR018060">
    <property type="entry name" value="HTH_AraC"/>
</dbReference>
<dbReference type="EMBL" id="QGLE01000004">
    <property type="protein sequence ID" value="PWR24285.1"/>
    <property type="molecule type" value="Genomic_DNA"/>
</dbReference>
<dbReference type="PANTHER" id="PTHR46796">
    <property type="entry name" value="HTH-TYPE TRANSCRIPTIONAL ACTIVATOR RHAS-RELATED"/>
    <property type="match status" value="1"/>
</dbReference>
<reference evidence="5 6" key="1">
    <citation type="submission" date="2018-05" db="EMBL/GenBank/DDBJ databases">
        <title>Zavarzinia sp. HR-AS.</title>
        <authorList>
            <person name="Lee Y."/>
            <person name="Jeon C.O."/>
        </authorList>
    </citation>
    <scope>NUCLEOTIDE SEQUENCE [LARGE SCALE GENOMIC DNA]</scope>
    <source>
        <strain evidence="5 6">HR-AS</strain>
    </source>
</reference>
<name>A0A317EGE7_9PROT</name>
<evidence type="ECO:0000313" key="6">
    <source>
        <dbReference type="Proteomes" id="UP000245461"/>
    </source>
</evidence>
<dbReference type="SMART" id="SM00342">
    <property type="entry name" value="HTH_ARAC"/>
    <property type="match status" value="1"/>
</dbReference>
<keyword evidence="1" id="KW-0805">Transcription regulation</keyword>
<keyword evidence="3" id="KW-0804">Transcription</keyword>
<dbReference type="InterPro" id="IPR035418">
    <property type="entry name" value="AraC-bd_2"/>
</dbReference>
<dbReference type="GO" id="GO:0003700">
    <property type="term" value="F:DNA-binding transcription factor activity"/>
    <property type="evidence" value="ECO:0007669"/>
    <property type="project" value="InterPro"/>
</dbReference>
<dbReference type="AlphaFoldDB" id="A0A317EGE7"/>
<organism evidence="5 6">
    <name type="scientific">Zavarzinia aquatilis</name>
    <dbReference type="NCBI Taxonomy" id="2211142"/>
    <lineage>
        <taxon>Bacteria</taxon>
        <taxon>Pseudomonadati</taxon>
        <taxon>Pseudomonadota</taxon>
        <taxon>Alphaproteobacteria</taxon>
        <taxon>Rhodospirillales</taxon>
        <taxon>Zavarziniaceae</taxon>
        <taxon>Zavarzinia</taxon>
    </lineage>
</organism>
<accession>A0A317EGE7</accession>
<dbReference type="SUPFAM" id="SSF46689">
    <property type="entry name" value="Homeodomain-like"/>
    <property type="match status" value="1"/>
</dbReference>
<evidence type="ECO:0000256" key="1">
    <source>
        <dbReference type="ARBA" id="ARBA00023015"/>
    </source>
</evidence>
<keyword evidence="2" id="KW-0238">DNA-binding</keyword>
<evidence type="ECO:0000313" key="5">
    <source>
        <dbReference type="EMBL" id="PWR24285.1"/>
    </source>
</evidence>
<evidence type="ECO:0000256" key="3">
    <source>
        <dbReference type="ARBA" id="ARBA00023163"/>
    </source>
</evidence>
<dbReference type="PROSITE" id="PS00041">
    <property type="entry name" value="HTH_ARAC_FAMILY_1"/>
    <property type="match status" value="1"/>
</dbReference>
<keyword evidence="6" id="KW-1185">Reference proteome</keyword>
<dbReference type="Gene3D" id="1.10.10.60">
    <property type="entry name" value="Homeodomain-like"/>
    <property type="match status" value="1"/>
</dbReference>
<comment type="caution">
    <text evidence="5">The sequence shown here is derived from an EMBL/GenBank/DDBJ whole genome shotgun (WGS) entry which is preliminary data.</text>
</comment>